<dbReference type="EMBL" id="QGGT01000003">
    <property type="protein sequence ID" value="PWK34120.1"/>
    <property type="molecule type" value="Genomic_DNA"/>
</dbReference>
<name>A0A316EQK4_9BURK</name>
<protein>
    <submittedName>
        <fullName evidence="2">Uncharacterized protein DUF4123</fullName>
    </submittedName>
</protein>
<evidence type="ECO:0000313" key="2">
    <source>
        <dbReference type="EMBL" id="PWK34120.1"/>
    </source>
</evidence>
<organism evidence="2 3">
    <name type="scientific">Cupriavidus plantarum</name>
    <dbReference type="NCBI Taxonomy" id="942865"/>
    <lineage>
        <taxon>Bacteria</taxon>
        <taxon>Pseudomonadati</taxon>
        <taxon>Pseudomonadota</taxon>
        <taxon>Betaproteobacteria</taxon>
        <taxon>Burkholderiales</taxon>
        <taxon>Burkholderiaceae</taxon>
        <taxon>Cupriavidus</taxon>
    </lineage>
</organism>
<evidence type="ECO:0000259" key="1">
    <source>
        <dbReference type="Pfam" id="PF13503"/>
    </source>
</evidence>
<gene>
    <name evidence="2" type="ORF">C7419_103439</name>
</gene>
<comment type="caution">
    <text evidence="2">The sequence shown here is derived from an EMBL/GenBank/DDBJ whole genome shotgun (WGS) entry which is preliminary data.</text>
</comment>
<evidence type="ECO:0000313" key="3">
    <source>
        <dbReference type="Proteomes" id="UP000245754"/>
    </source>
</evidence>
<keyword evidence="3" id="KW-1185">Reference proteome</keyword>
<reference evidence="2 3" key="1">
    <citation type="submission" date="2018-05" db="EMBL/GenBank/DDBJ databases">
        <title>Genomic Encyclopedia of Type Strains, Phase IV (KMG-V): Genome sequencing to study the core and pangenomes of soil and plant-associated prokaryotes.</title>
        <authorList>
            <person name="Whitman W."/>
        </authorList>
    </citation>
    <scope>NUCLEOTIDE SEQUENCE [LARGE SCALE GENOMIC DNA]</scope>
    <source>
        <strain evidence="2 3">SLV-132</strain>
    </source>
</reference>
<feature type="domain" description="DUF4123" evidence="1">
    <location>
        <begin position="25"/>
        <end position="147"/>
    </location>
</feature>
<dbReference type="Proteomes" id="UP000245754">
    <property type="component" value="Unassembled WGS sequence"/>
</dbReference>
<proteinExistence type="predicted"/>
<sequence>MSSQDSPLWQSIDALPPAAVGVHRYVLVNQGALPGQGALIARLLTLPHQALLGQDADACADGVTPFLLGIDTGIATHRESLAALADAACYASALSVIDSPMAMRDLARVLTARTEVLLSDDLPMLLRFFDTRILFALLDQLTDDQRDDYLSCATHWWAADRDGEMVPCTRFDSEGGDRFSAPLRLSAAQEVAMITASEPDAVMDVLTSRRVPGFLAIPFPERYPVVVALVQRAREWGLRELPDLQSFALLAMLAGTAFDQLPTWSTLLPEVKAGNLTFNEALHRAAEQEA</sequence>
<dbReference type="RefSeq" id="WP_109584172.1">
    <property type="nucleotide sequence ID" value="NZ_QGGT01000003.1"/>
</dbReference>
<dbReference type="InterPro" id="IPR025391">
    <property type="entry name" value="DUF4123"/>
</dbReference>
<accession>A0A316EQK4</accession>
<dbReference type="AlphaFoldDB" id="A0A316EQK4"/>
<dbReference type="Pfam" id="PF13503">
    <property type="entry name" value="DUF4123"/>
    <property type="match status" value="1"/>
</dbReference>